<dbReference type="Proteomes" id="UP001311915">
    <property type="component" value="Unassembled WGS sequence"/>
</dbReference>
<name>A0AAV9LFR0_9SOLN</name>
<evidence type="ECO:0000313" key="2">
    <source>
        <dbReference type="Proteomes" id="UP001311915"/>
    </source>
</evidence>
<comment type="caution">
    <text evidence="1">The sequence shown here is derived from an EMBL/GenBank/DDBJ whole genome shotgun (WGS) entry which is preliminary data.</text>
</comment>
<evidence type="ECO:0000313" key="1">
    <source>
        <dbReference type="EMBL" id="KAK4724127.1"/>
    </source>
</evidence>
<keyword evidence="2" id="KW-1185">Reference proteome</keyword>
<reference evidence="1 2" key="1">
    <citation type="submission" date="2023-10" db="EMBL/GenBank/DDBJ databases">
        <title>Genome-Wide Identification Analysis in wild type Solanum Pinnatisectum Reveals Some Genes Defensing Phytophthora Infestans.</title>
        <authorList>
            <person name="Sun C."/>
        </authorList>
    </citation>
    <scope>NUCLEOTIDE SEQUENCE [LARGE SCALE GENOMIC DNA]</scope>
    <source>
        <strain evidence="1">LQN</strain>
        <tissue evidence="1">Leaf</tissue>
    </source>
</reference>
<proteinExistence type="predicted"/>
<accession>A0AAV9LFR0</accession>
<dbReference type="EMBL" id="JAWPEI010000006">
    <property type="protein sequence ID" value="KAK4724127.1"/>
    <property type="molecule type" value="Genomic_DNA"/>
</dbReference>
<gene>
    <name evidence="1" type="ORF">R3W88_026906</name>
</gene>
<sequence>MKHQSDLKVVHVVNFIVNEQSEVPIKERLGVEALAVVIVNFDGEKIEEYDELVVVLDGVECSRCIPKKMDLDLKN</sequence>
<protein>
    <submittedName>
        <fullName evidence="1">Uncharacterized protein</fullName>
    </submittedName>
</protein>
<dbReference type="AlphaFoldDB" id="A0AAV9LFR0"/>
<organism evidence="1 2">
    <name type="scientific">Solanum pinnatisectum</name>
    <name type="common">tansyleaf nightshade</name>
    <dbReference type="NCBI Taxonomy" id="50273"/>
    <lineage>
        <taxon>Eukaryota</taxon>
        <taxon>Viridiplantae</taxon>
        <taxon>Streptophyta</taxon>
        <taxon>Embryophyta</taxon>
        <taxon>Tracheophyta</taxon>
        <taxon>Spermatophyta</taxon>
        <taxon>Magnoliopsida</taxon>
        <taxon>eudicotyledons</taxon>
        <taxon>Gunneridae</taxon>
        <taxon>Pentapetalae</taxon>
        <taxon>asterids</taxon>
        <taxon>lamiids</taxon>
        <taxon>Solanales</taxon>
        <taxon>Solanaceae</taxon>
        <taxon>Solanoideae</taxon>
        <taxon>Solaneae</taxon>
        <taxon>Solanum</taxon>
    </lineage>
</organism>